<dbReference type="PROSITE" id="PS51257">
    <property type="entry name" value="PROKAR_LIPOPROTEIN"/>
    <property type="match status" value="1"/>
</dbReference>
<name>A0A7X6D4L2_9ACTN</name>
<protein>
    <recommendedName>
        <fullName evidence="3">DUF8094 domain-containing protein</fullName>
    </recommendedName>
</protein>
<reference evidence="4 5" key="1">
    <citation type="submission" date="2020-03" db="EMBL/GenBank/DDBJ databases">
        <title>Draft genome of Streptomyces sp. ventii, isolated from the Axial Seamount in the Pacific Ocean, and resequencing of the two type strains Streptomyces lonarensis strain NCL 716 and Streptomyces bohaiensis strain 11A07.</title>
        <authorList>
            <person name="Loughran R.M."/>
            <person name="Pfannmuller K.M."/>
            <person name="Wasson B.J."/>
            <person name="Deadmond M.C."/>
            <person name="Paddock B.E."/>
            <person name="Koyack M.J."/>
            <person name="Gallegos D.A."/>
            <person name="Mitchell E.A."/>
            <person name="Ushijima B."/>
            <person name="Saw J.H."/>
            <person name="Mcphail K.L."/>
            <person name="Videau P."/>
        </authorList>
    </citation>
    <scope>NUCLEOTIDE SEQUENCE [LARGE SCALE GENOMIC DNA]</scope>
    <source>
        <strain evidence="4 5">NCL716</strain>
    </source>
</reference>
<feature type="chain" id="PRO_5039628655" description="DUF8094 domain-containing protein" evidence="2">
    <location>
        <begin position="22"/>
        <end position="319"/>
    </location>
</feature>
<evidence type="ECO:0000313" key="5">
    <source>
        <dbReference type="Proteomes" id="UP000578686"/>
    </source>
</evidence>
<organism evidence="4 5">
    <name type="scientific">Streptomyces lonarensis</name>
    <dbReference type="NCBI Taxonomy" id="700599"/>
    <lineage>
        <taxon>Bacteria</taxon>
        <taxon>Bacillati</taxon>
        <taxon>Actinomycetota</taxon>
        <taxon>Actinomycetes</taxon>
        <taxon>Kitasatosporales</taxon>
        <taxon>Streptomycetaceae</taxon>
        <taxon>Streptomyces</taxon>
    </lineage>
</organism>
<dbReference type="EMBL" id="JAAVJD010000237">
    <property type="protein sequence ID" value="NJQ08067.1"/>
    <property type="molecule type" value="Genomic_DNA"/>
</dbReference>
<feature type="region of interest" description="Disordered" evidence="1">
    <location>
        <begin position="195"/>
        <end position="214"/>
    </location>
</feature>
<feature type="domain" description="DUF8094" evidence="3">
    <location>
        <begin position="33"/>
        <end position="318"/>
    </location>
</feature>
<evidence type="ECO:0000256" key="2">
    <source>
        <dbReference type="SAM" id="SignalP"/>
    </source>
</evidence>
<evidence type="ECO:0000313" key="4">
    <source>
        <dbReference type="EMBL" id="NJQ08067.1"/>
    </source>
</evidence>
<dbReference type="Proteomes" id="UP000578686">
    <property type="component" value="Unassembled WGS sequence"/>
</dbReference>
<feature type="signal peptide" evidence="2">
    <location>
        <begin position="1"/>
        <end position="21"/>
    </location>
</feature>
<accession>A0A7X6D4L2</accession>
<dbReference type="RefSeq" id="WP_167973593.1">
    <property type="nucleotide sequence ID" value="NZ_BHZG01000068.1"/>
</dbReference>
<evidence type="ECO:0000259" key="3">
    <source>
        <dbReference type="Pfam" id="PF26366"/>
    </source>
</evidence>
<evidence type="ECO:0000256" key="1">
    <source>
        <dbReference type="SAM" id="MobiDB-lite"/>
    </source>
</evidence>
<dbReference type="AlphaFoldDB" id="A0A7X6D4L2"/>
<proteinExistence type="predicted"/>
<gene>
    <name evidence="4" type="ORF">HCN56_21405</name>
</gene>
<sequence>MRVRGRLTAALTGLAVTMSLAGCVTVRGEEAVLPATTEEEAAAALERYAEIKNEVNPAYDAELNETADAGALAAINTAGHRARGAVHPEGNSGYVPMEFEDSRFHIPRQAGWPKQFVVDTATNRGDDRWLLVFTRDAVTEDWRAAYLLTFDPDEVPEFTRDEDGWAEAVPAEESEGLAMSPAELADGYVEFLADGEGPYEDGPLTSGERERREEAGNEAAYVVQYQDSTGGRAHSVPFGLRTEDGALVFFSSEHHEKQTWAEGETPVVDAYVEALMEGTASRAVTTRRMSVQAALLPQLEGEGVEVVSRVFGVVSASGE</sequence>
<dbReference type="Pfam" id="PF26366">
    <property type="entry name" value="DUF8094"/>
    <property type="match status" value="1"/>
</dbReference>
<dbReference type="InterPro" id="IPR058407">
    <property type="entry name" value="DUF8094"/>
</dbReference>
<comment type="caution">
    <text evidence="4">The sequence shown here is derived from an EMBL/GenBank/DDBJ whole genome shotgun (WGS) entry which is preliminary data.</text>
</comment>
<keyword evidence="2" id="KW-0732">Signal</keyword>
<keyword evidence="5" id="KW-1185">Reference proteome</keyword>